<dbReference type="PANTHER" id="PTHR34413:SF2">
    <property type="entry name" value="PROPHAGE TAIL FIBER ASSEMBLY PROTEIN HOMOLOG TFAE-RELATED"/>
    <property type="match status" value="1"/>
</dbReference>
<feature type="non-terminal residue" evidence="1">
    <location>
        <position position="1"/>
    </location>
</feature>
<dbReference type="InterPro" id="IPR003458">
    <property type="entry name" value="Phage_T4_Gp38_tail_assem"/>
</dbReference>
<keyword evidence="2" id="KW-1185">Reference proteome</keyword>
<protein>
    <recommendedName>
        <fullName evidence="3">Caudovirales tail fiber assembly protein</fullName>
    </recommendedName>
</protein>
<evidence type="ECO:0000313" key="1">
    <source>
        <dbReference type="EMBL" id="EFE94299.1"/>
    </source>
</evidence>
<dbReference type="InterPro" id="IPR051220">
    <property type="entry name" value="TFA_Chaperone"/>
</dbReference>
<organism evidence="1 2">
    <name type="scientific">Serratia odorifera DSM 4582</name>
    <dbReference type="NCBI Taxonomy" id="667129"/>
    <lineage>
        <taxon>Bacteria</taxon>
        <taxon>Pseudomonadati</taxon>
        <taxon>Pseudomonadota</taxon>
        <taxon>Gammaproteobacteria</taxon>
        <taxon>Enterobacterales</taxon>
        <taxon>Yersiniaceae</taxon>
        <taxon>Serratia</taxon>
    </lineage>
</organism>
<sequence length="73" mass="8278">TADEQQKRGEQKKQALMEVAETIIAPLSRAVRLKMASDKEKGRLAAWERYSVLLSRVSPRDTPNITWPDKPVS</sequence>
<name>D4E894_SEROD</name>
<dbReference type="RefSeq" id="WP_004964844.1">
    <property type="nucleotide sequence ID" value="NZ_GG753567.1"/>
</dbReference>
<dbReference type="Proteomes" id="UP000005723">
    <property type="component" value="Unassembled WGS sequence"/>
</dbReference>
<proteinExistence type="predicted"/>
<dbReference type="AlphaFoldDB" id="D4E894"/>
<evidence type="ECO:0000313" key="2">
    <source>
        <dbReference type="Proteomes" id="UP000005723"/>
    </source>
</evidence>
<accession>D4E894</accession>
<comment type="caution">
    <text evidence="1">The sequence shown here is derived from an EMBL/GenBank/DDBJ whole genome shotgun (WGS) entry which is preliminary data.</text>
</comment>
<dbReference type="HOGENOM" id="CLU_200807_0_0_6"/>
<dbReference type="EMBL" id="ADBY01000056">
    <property type="protein sequence ID" value="EFE94299.1"/>
    <property type="molecule type" value="Genomic_DNA"/>
</dbReference>
<reference evidence="1 2" key="1">
    <citation type="submission" date="2010-01" db="EMBL/GenBank/DDBJ databases">
        <authorList>
            <person name="Muzny D."/>
            <person name="Qin X."/>
            <person name="Deng J."/>
            <person name="Jiang H."/>
            <person name="Liu Y."/>
            <person name="Qu J."/>
            <person name="Song X.-Z."/>
            <person name="Zhang L."/>
            <person name="Thornton R."/>
            <person name="Coyle M."/>
            <person name="Francisco L."/>
            <person name="Jackson L."/>
            <person name="Javaid M."/>
            <person name="Korchina V."/>
            <person name="Kovar C."/>
            <person name="Mata R."/>
            <person name="Mathew T."/>
            <person name="Ngo R."/>
            <person name="Nguyen L."/>
            <person name="Nguyen N."/>
            <person name="Okwuonu G."/>
            <person name="Ongeri F."/>
            <person name="Pham C."/>
            <person name="Simmons D."/>
            <person name="Wilczek-Boney K."/>
            <person name="Hale W."/>
            <person name="Jakkamsetti A."/>
            <person name="Pham P."/>
            <person name="Ruth R."/>
            <person name="San Lucas F."/>
            <person name="Warren J."/>
            <person name="Zhang J."/>
            <person name="Zhao Z."/>
            <person name="Zhou C."/>
            <person name="Zhu D."/>
            <person name="Lee S."/>
            <person name="Bess C."/>
            <person name="Blankenburg K."/>
            <person name="Forbes L."/>
            <person name="Fu Q."/>
            <person name="Gubbala S."/>
            <person name="Hirani K."/>
            <person name="Jayaseelan J.C."/>
            <person name="Lara F."/>
            <person name="Munidasa M."/>
            <person name="Palculict T."/>
            <person name="Patil S."/>
            <person name="Pu L.-L."/>
            <person name="Saada N."/>
            <person name="Tang L."/>
            <person name="Weissenberger G."/>
            <person name="Zhu Y."/>
            <person name="Hemphill L."/>
            <person name="Shang Y."/>
            <person name="Youmans B."/>
            <person name="Ayvaz T."/>
            <person name="Ross M."/>
            <person name="Santibanez J."/>
            <person name="Aqrawi P."/>
            <person name="Gross S."/>
            <person name="Joshi V."/>
            <person name="Fowler G."/>
            <person name="Nazareth L."/>
            <person name="Reid J."/>
            <person name="Worley K."/>
            <person name="Petrosino J."/>
            <person name="Highlander S."/>
            <person name="Gibbs R."/>
        </authorList>
    </citation>
    <scope>NUCLEOTIDE SEQUENCE [LARGE SCALE GENOMIC DNA]</scope>
    <source>
        <strain evidence="1 2">DSM 4582</strain>
    </source>
</reference>
<gene>
    <name evidence="1" type="ORF">HMPREF0758_4394</name>
</gene>
<dbReference type="PANTHER" id="PTHR34413">
    <property type="entry name" value="PROPHAGE TAIL FIBER ASSEMBLY PROTEIN HOMOLOG TFAE-RELATED-RELATED"/>
    <property type="match status" value="1"/>
</dbReference>
<evidence type="ECO:0008006" key="3">
    <source>
        <dbReference type="Google" id="ProtNLM"/>
    </source>
</evidence>
<dbReference type="Pfam" id="PF02413">
    <property type="entry name" value="Caudo_TAP"/>
    <property type="match status" value="1"/>
</dbReference>
<dbReference type="STRING" id="667129.HMPREF0758_4394"/>